<feature type="domain" description="RRM" evidence="7">
    <location>
        <begin position="318"/>
        <end position="393"/>
    </location>
</feature>
<feature type="region of interest" description="Disordered" evidence="6">
    <location>
        <begin position="901"/>
        <end position="930"/>
    </location>
</feature>
<dbReference type="Gene3D" id="3.30.70.330">
    <property type="match status" value="2"/>
</dbReference>
<dbReference type="AlphaFoldDB" id="W7JYJ5"/>
<name>W7JYJ5_PLAFO</name>
<feature type="compositionally biased region" description="Basic residues" evidence="6">
    <location>
        <begin position="993"/>
        <end position="1017"/>
    </location>
</feature>
<dbReference type="PROSITE" id="PS50102">
    <property type="entry name" value="RRM"/>
    <property type="match status" value="1"/>
</dbReference>
<reference evidence="8 9" key="1">
    <citation type="submission" date="2013-02" db="EMBL/GenBank/DDBJ databases">
        <title>The Genome Sequence of Plasmodium falciparum NF54.</title>
        <authorList>
            <consortium name="The Broad Institute Genome Sequencing Platform"/>
            <consortium name="The Broad Institute Genome Sequencing Center for Infectious Disease"/>
            <person name="Neafsey D."/>
            <person name="Cheeseman I."/>
            <person name="Volkman S."/>
            <person name="Adams J."/>
            <person name="Walker B."/>
            <person name="Young S.K."/>
            <person name="Zeng Q."/>
            <person name="Gargeya S."/>
            <person name="Fitzgerald M."/>
            <person name="Haas B."/>
            <person name="Abouelleil A."/>
            <person name="Alvarado L."/>
            <person name="Arachchi H.M."/>
            <person name="Berlin A.M."/>
            <person name="Chapman S.B."/>
            <person name="Dewar J."/>
            <person name="Goldberg J."/>
            <person name="Griggs A."/>
            <person name="Gujja S."/>
            <person name="Hansen M."/>
            <person name="Howarth C."/>
            <person name="Imamovic A."/>
            <person name="Larimer J."/>
            <person name="McCowan C."/>
            <person name="Murphy C."/>
            <person name="Neiman D."/>
            <person name="Pearson M."/>
            <person name="Priest M."/>
            <person name="Roberts A."/>
            <person name="Saif S."/>
            <person name="Shea T."/>
            <person name="Sisk P."/>
            <person name="Sykes S."/>
            <person name="Wortman J."/>
            <person name="Nusbaum C."/>
            <person name="Birren B."/>
        </authorList>
    </citation>
    <scope>NUCLEOTIDE SEQUENCE [LARGE SCALE GENOMIC DNA]</scope>
    <source>
        <strain evidence="8 9">NF54</strain>
    </source>
</reference>
<keyword evidence="2" id="KW-0677">Repeat</keyword>
<keyword evidence="4" id="KW-0539">Nucleus</keyword>
<comment type="subcellular location">
    <subcellularLocation>
        <location evidence="1">Nucleus</location>
    </subcellularLocation>
</comment>
<accession>W7JYJ5</accession>
<feature type="compositionally biased region" description="Basic residues" evidence="6">
    <location>
        <begin position="908"/>
        <end position="930"/>
    </location>
</feature>
<gene>
    <name evidence="8" type="ORF">PFNF54_04885</name>
</gene>
<dbReference type="InterPro" id="IPR035979">
    <property type="entry name" value="RBD_domain_sf"/>
</dbReference>
<dbReference type="InterPro" id="IPR000504">
    <property type="entry name" value="RRM_dom"/>
</dbReference>
<dbReference type="InterPro" id="IPR012677">
    <property type="entry name" value="Nucleotide-bd_a/b_plait_sf"/>
</dbReference>
<evidence type="ECO:0000259" key="7">
    <source>
        <dbReference type="PROSITE" id="PS50102"/>
    </source>
</evidence>
<dbReference type="SMART" id="SM00360">
    <property type="entry name" value="RRM"/>
    <property type="match status" value="3"/>
</dbReference>
<proteinExistence type="predicted"/>
<sequence length="1038" mass="123141">MNVIDDQAIDKHKVFVRNIKESDVPLITKEFERICNKHFFFSNNSYTSKNAICHFKSAKDAEDFISKYNNIKLCNSYIKSEYALKKKYEDKKLISIVYNRKKIKYDNSLKIYTDCNVDNIVILNFLKTLYVNNTNLIYPLVEQYTKSESNSNVYNNINSSTYKNNDKIGDNNNSNKFIDDIEIVSDKKNIKFEDIIINIEKEMKHSRNNEKNKNNNTRLIDKNASKKIKIVYVIEFLNIKIAKMFFTLINKTVFQNFLKDQNVKNTHDKNNNNNNNNNNNKNNNNNNNNKNNNNNNNNDNIYFRYFFHELCQTKKNDKKVILQNLSRSCHVENIQKLFKHIEPNAKIFFPKKNNKKQGYAIVSFASLYNAQKALQLNKTKLCGNIITIQTINNNNDKSIGKEEEHNKYIKENEVNVKREHEEEKYSKYAIKNKNDDNEGDDNEGDDDEGDDDHSDNNDHSDYNDDNGLDKSFEKINNFQKKNNDDIIRPNDEKQKKKKNLNDVEEGKTLFITNIPPETTDDEIRNYIINNINKDYIYIKTCQSNNKNLSVFVKLKYKQDADTFLKKIGEYEYDENNDENDNTNNDENNNDNSISDDEENIIDKFYKNKKNKKEKMKKILLKENKNKHNINSEILFFKNTYLMIKRAVNRDLIKEKRKNYIKSTDQENENNLKKKTKQNNIHLINDNNVNNENLSENIIKRNNNLMEKKKELLKNKNFFINPCRIYIRNYPAVLEQNTFRQLITKYFTPIIMKKYNMKKKEAFKKASQIIKKIKIIKDTDTTNSKDLNLSKEKSSKLKNKNIILNTNSNNNNVASKNVKNYICFVDINKHENAKKMIQLLQNKNIYELINEIIYKKKFQTIKKNKNIIYVDYCIEDIRMIHIKKIKEEKFLNHVKQQNLDKNINNKIIDKKKKNKKKNKVSRGKRQREKKRLLKMKNECTNILNVINNATLTKQIINQENNTKNEITDKKDKDKHTKLKKLNKTNKSIDEKKENKTKKNVINKKKPDKQKEAKAKKKTKKDDVKLIRKDVLNFLNKINK</sequence>
<feature type="region of interest" description="Disordered" evidence="6">
    <location>
        <begin position="982"/>
        <end position="1020"/>
    </location>
</feature>
<dbReference type="Pfam" id="PF00076">
    <property type="entry name" value="RRM_1"/>
    <property type="match status" value="1"/>
</dbReference>
<feature type="region of interest" description="Disordered" evidence="6">
    <location>
        <begin position="573"/>
        <end position="599"/>
    </location>
</feature>
<feature type="region of interest" description="Disordered" evidence="6">
    <location>
        <begin position="428"/>
        <end position="500"/>
    </location>
</feature>
<dbReference type="PANTHER" id="PTHR48039">
    <property type="entry name" value="RNA-BINDING MOTIF PROTEIN 14B"/>
    <property type="match status" value="1"/>
</dbReference>
<evidence type="ECO:0000256" key="5">
    <source>
        <dbReference type="PROSITE-ProRule" id="PRU00176"/>
    </source>
</evidence>
<feature type="region of interest" description="Disordered" evidence="6">
    <location>
        <begin position="264"/>
        <end position="297"/>
    </location>
</feature>
<evidence type="ECO:0000256" key="4">
    <source>
        <dbReference type="ARBA" id="ARBA00023242"/>
    </source>
</evidence>
<dbReference type="GO" id="GO:0005634">
    <property type="term" value="C:nucleus"/>
    <property type="evidence" value="ECO:0007669"/>
    <property type="project" value="UniProtKB-SubCell"/>
</dbReference>
<dbReference type="EMBL" id="KE123877">
    <property type="protein sequence ID" value="EWC86154.1"/>
    <property type="molecule type" value="Genomic_DNA"/>
</dbReference>
<feature type="compositionally biased region" description="Low complexity" evidence="6">
    <location>
        <begin position="271"/>
        <end position="297"/>
    </location>
</feature>
<feature type="compositionally biased region" description="Basic and acidic residues" evidence="6">
    <location>
        <begin position="454"/>
        <end position="473"/>
    </location>
</feature>
<dbReference type="PANTHER" id="PTHR48039:SF5">
    <property type="entry name" value="RNA-BINDING PROTEIN 28"/>
    <property type="match status" value="1"/>
</dbReference>
<dbReference type="Proteomes" id="UP000030673">
    <property type="component" value="Unassembled WGS sequence"/>
</dbReference>
<protein>
    <recommendedName>
        <fullName evidence="7">RRM domain-containing protein</fullName>
    </recommendedName>
</protein>
<feature type="compositionally biased region" description="Low complexity" evidence="6">
    <location>
        <begin position="581"/>
        <end position="592"/>
    </location>
</feature>
<evidence type="ECO:0000256" key="6">
    <source>
        <dbReference type="SAM" id="MobiDB-lite"/>
    </source>
</evidence>
<feature type="compositionally biased region" description="Acidic residues" evidence="6">
    <location>
        <begin position="437"/>
        <end position="453"/>
    </location>
</feature>
<dbReference type="GO" id="GO:0003729">
    <property type="term" value="F:mRNA binding"/>
    <property type="evidence" value="ECO:0007669"/>
    <property type="project" value="TreeGrafter"/>
</dbReference>
<dbReference type="SUPFAM" id="SSF54928">
    <property type="entry name" value="RNA-binding domain, RBD"/>
    <property type="match status" value="2"/>
</dbReference>
<keyword evidence="9" id="KW-1185">Reference proteome</keyword>
<feature type="compositionally biased region" description="Basic and acidic residues" evidence="6">
    <location>
        <begin position="481"/>
        <end position="500"/>
    </location>
</feature>
<evidence type="ECO:0000256" key="3">
    <source>
        <dbReference type="ARBA" id="ARBA00022884"/>
    </source>
</evidence>
<evidence type="ECO:0000313" key="8">
    <source>
        <dbReference type="EMBL" id="EWC86154.1"/>
    </source>
</evidence>
<dbReference type="OMA" id="YVDYCIE"/>
<keyword evidence="3 5" id="KW-0694">RNA-binding</keyword>
<evidence type="ECO:0000256" key="1">
    <source>
        <dbReference type="ARBA" id="ARBA00004123"/>
    </source>
</evidence>
<evidence type="ECO:0000256" key="2">
    <source>
        <dbReference type="ARBA" id="ARBA00022737"/>
    </source>
</evidence>
<organism evidence="8 9">
    <name type="scientific">Plasmodium falciparum (isolate NF54)</name>
    <dbReference type="NCBI Taxonomy" id="5843"/>
    <lineage>
        <taxon>Eukaryota</taxon>
        <taxon>Sar</taxon>
        <taxon>Alveolata</taxon>
        <taxon>Apicomplexa</taxon>
        <taxon>Aconoidasida</taxon>
        <taxon>Haemosporida</taxon>
        <taxon>Plasmodiidae</taxon>
        <taxon>Plasmodium</taxon>
        <taxon>Plasmodium (Laverania)</taxon>
    </lineage>
</organism>
<dbReference type="InterPro" id="IPR051945">
    <property type="entry name" value="RRM_MRD1_RNA_proc_ribogen"/>
</dbReference>
<evidence type="ECO:0000313" key="9">
    <source>
        <dbReference type="Proteomes" id="UP000030673"/>
    </source>
</evidence>